<dbReference type="EMBL" id="VSRR010011865">
    <property type="protein sequence ID" value="MPC53769.1"/>
    <property type="molecule type" value="Genomic_DNA"/>
</dbReference>
<proteinExistence type="predicted"/>
<protein>
    <submittedName>
        <fullName evidence="1">Uncharacterized protein</fullName>
    </submittedName>
</protein>
<organism evidence="1 2">
    <name type="scientific">Portunus trituberculatus</name>
    <name type="common">Swimming crab</name>
    <name type="synonym">Neptunus trituberculatus</name>
    <dbReference type="NCBI Taxonomy" id="210409"/>
    <lineage>
        <taxon>Eukaryota</taxon>
        <taxon>Metazoa</taxon>
        <taxon>Ecdysozoa</taxon>
        <taxon>Arthropoda</taxon>
        <taxon>Crustacea</taxon>
        <taxon>Multicrustacea</taxon>
        <taxon>Malacostraca</taxon>
        <taxon>Eumalacostraca</taxon>
        <taxon>Eucarida</taxon>
        <taxon>Decapoda</taxon>
        <taxon>Pleocyemata</taxon>
        <taxon>Brachyura</taxon>
        <taxon>Eubrachyura</taxon>
        <taxon>Portunoidea</taxon>
        <taxon>Portunidae</taxon>
        <taxon>Portuninae</taxon>
        <taxon>Portunus</taxon>
    </lineage>
</organism>
<name>A0A5B7G837_PORTR</name>
<dbReference type="Proteomes" id="UP000324222">
    <property type="component" value="Unassembled WGS sequence"/>
</dbReference>
<keyword evidence="2" id="KW-1185">Reference proteome</keyword>
<accession>A0A5B7G837</accession>
<reference evidence="1 2" key="1">
    <citation type="submission" date="2019-05" db="EMBL/GenBank/DDBJ databases">
        <title>Another draft genome of Portunus trituberculatus and its Hox gene families provides insights of decapod evolution.</title>
        <authorList>
            <person name="Jeong J.-H."/>
            <person name="Song I."/>
            <person name="Kim S."/>
            <person name="Choi T."/>
            <person name="Kim D."/>
            <person name="Ryu S."/>
            <person name="Kim W."/>
        </authorList>
    </citation>
    <scope>NUCLEOTIDE SEQUENCE [LARGE SCALE GENOMIC DNA]</scope>
    <source>
        <tissue evidence="1">Muscle</tissue>
    </source>
</reference>
<evidence type="ECO:0000313" key="2">
    <source>
        <dbReference type="Proteomes" id="UP000324222"/>
    </source>
</evidence>
<gene>
    <name evidence="1" type="ORF">E2C01_047669</name>
</gene>
<comment type="caution">
    <text evidence="1">The sequence shown here is derived from an EMBL/GenBank/DDBJ whole genome shotgun (WGS) entry which is preliminary data.</text>
</comment>
<evidence type="ECO:0000313" key="1">
    <source>
        <dbReference type="EMBL" id="MPC53769.1"/>
    </source>
</evidence>
<sequence>MVRLKCSKNHASMQSMFSSTSLYGGDSGRPGAIGLSEGSAVHTLEGGREGMVDQMKGLARLERKVELLHTLGYVDALCGGASFHGHLTRDGSQKVHVVPGNMNNCAPVSATVVQGHEAIGLEQLTSTGNDNAASTPRTITASDVGGALIWVVARAPP</sequence>
<dbReference type="AlphaFoldDB" id="A0A5B7G837"/>